<evidence type="ECO:0000313" key="2">
    <source>
        <dbReference type="EMBL" id="MDI1487939.1"/>
    </source>
</evidence>
<organism evidence="2 3">
    <name type="scientific">Ramalina farinacea</name>
    <dbReference type="NCBI Taxonomy" id="258253"/>
    <lineage>
        <taxon>Eukaryota</taxon>
        <taxon>Fungi</taxon>
        <taxon>Dikarya</taxon>
        <taxon>Ascomycota</taxon>
        <taxon>Pezizomycotina</taxon>
        <taxon>Lecanoromycetes</taxon>
        <taxon>OSLEUM clade</taxon>
        <taxon>Lecanoromycetidae</taxon>
        <taxon>Lecanorales</taxon>
        <taxon>Lecanorineae</taxon>
        <taxon>Ramalinaceae</taxon>
        <taxon>Ramalina</taxon>
    </lineage>
</organism>
<feature type="compositionally biased region" description="Basic and acidic residues" evidence="1">
    <location>
        <begin position="77"/>
        <end position="97"/>
    </location>
</feature>
<sequence length="107" mass="12431">MKKETKHFAEDCVLHQLQQQQLQKQQRQPIIPPRPVLGQSSFNRVQERQPSTNAKVSENFEAHFIGQCIKALSDLLVDEKPDEKPEDEAPTKDQSHIEEDELWDQIS</sequence>
<dbReference type="EMBL" id="JAPUFD010000006">
    <property type="protein sequence ID" value="MDI1487939.1"/>
    <property type="molecule type" value="Genomic_DNA"/>
</dbReference>
<protein>
    <submittedName>
        <fullName evidence="2">Uncharacterized protein</fullName>
    </submittedName>
</protein>
<feature type="region of interest" description="Disordered" evidence="1">
    <location>
        <begin position="76"/>
        <end position="107"/>
    </location>
</feature>
<reference evidence="2" key="1">
    <citation type="journal article" date="2023" name="Genome Biol. Evol.">
        <title>First Whole Genome Sequence and Flow Cytometry Genome Size Data for the Lichen-Forming Fungus Ramalina farinacea (Ascomycota).</title>
        <authorList>
            <person name="Llewellyn T."/>
            <person name="Mian S."/>
            <person name="Hill R."/>
            <person name="Leitch I.J."/>
            <person name="Gaya E."/>
        </authorList>
    </citation>
    <scope>NUCLEOTIDE SEQUENCE</scope>
    <source>
        <strain evidence="2">LIQ254RAFAR</strain>
    </source>
</reference>
<gene>
    <name evidence="2" type="ORF">OHK93_007213</name>
</gene>
<accession>A0AA43QM85</accession>
<feature type="compositionally biased region" description="Acidic residues" evidence="1">
    <location>
        <begin position="98"/>
        <end position="107"/>
    </location>
</feature>
<evidence type="ECO:0000313" key="3">
    <source>
        <dbReference type="Proteomes" id="UP001161017"/>
    </source>
</evidence>
<name>A0AA43QM85_9LECA</name>
<feature type="compositionally biased region" description="Polar residues" evidence="1">
    <location>
        <begin position="38"/>
        <end position="54"/>
    </location>
</feature>
<dbReference type="Proteomes" id="UP001161017">
    <property type="component" value="Unassembled WGS sequence"/>
</dbReference>
<dbReference type="AlphaFoldDB" id="A0AA43QM85"/>
<keyword evidence="3" id="KW-1185">Reference proteome</keyword>
<feature type="region of interest" description="Disordered" evidence="1">
    <location>
        <begin position="24"/>
        <end position="54"/>
    </location>
</feature>
<comment type="caution">
    <text evidence="2">The sequence shown here is derived from an EMBL/GenBank/DDBJ whole genome shotgun (WGS) entry which is preliminary data.</text>
</comment>
<evidence type="ECO:0000256" key="1">
    <source>
        <dbReference type="SAM" id="MobiDB-lite"/>
    </source>
</evidence>
<proteinExistence type="predicted"/>